<dbReference type="InterPro" id="IPR036895">
    <property type="entry name" value="Uracil-DNA_glycosylase-like_sf"/>
</dbReference>
<evidence type="ECO:0000256" key="4">
    <source>
        <dbReference type="ARBA" id="ARBA00023204"/>
    </source>
</evidence>
<comment type="caution">
    <text evidence="6">The sequence shown here is derived from an EMBL/GenBank/DDBJ whole genome shotgun (WGS) entry which is preliminary data.</text>
</comment>
<dbReference type="SUPFAM" id="SSF53927">
    <property type="entry name" value="Cytidine deaminase-like"/>
    <property type="match status" value="1"/>
</dbReference>
<name>A0A8S9WUD3_APOLU</name>
<dbReference type="GO" id="GO:0003677">
    <property type="term" value="F:DNA binding"/>
    <property type="evidence" value="ECO:0007669"/>
    <property type="project" value="UniProtKB-KW"/>
</dbReference>
<dbReference type="CDD" id="cd01285">
    <property type="entry name" value="nucleoside_deaminase"/>
    <property type="match status" value="1"/>
</dbReference>
<protein>
    <recommendedName>
        <fullName evidence="5">CMP/dCMP-type deaminase domain-containing protein</fullName>
    </recommendedName>
</protein>
<dbReference type="OrthoDB" id="408702at2759"/>
<accession>A0A8S9WUD3</accession>
<dbReference type="Gene3D" id="3.40.470.10">
    <property type="entry name" value="Uracil-DNA glycosylase-like domain"/>
    <property type="match status" value="1"/>
</dbReference>
<evidence type="ECO:0000313" key="7">
    <source>
        <dbReference type="Proteomes" id="UP000466442"/>
    </source>
</evidence>
<dbReference type="EMBL" id="WIXP02000014">
    <property type="protein sequence ID" value="KAF6199824.1"/>
    <property type="molecule type" value="Genomic_DNA"/>
</dbReference>
<dbReference type="PANTHER" id="PTHR13235:SF2">
    <property type="entry name" value="SINGLE-STRAND SELECTIVE MONOFUNCTIONAL URACIL DNA GLYCOSYLASE"/>
    <property type="match status" value="1"/>
</dbReference>
<keyword evidence="2" id="KW-0378">Hydrolase</keyword>
<evidence type="ECO:0000313" key="6">
    <source>
        <dbReference type="EMBL" id="KAF6199824.1"/>
    </source>
</evidence>
<keyword evidence="4" id="KW-0234">DNA repair</keyword>
<dbReference type="GO" id="GO:0005634">
    <property type="term" value="C:nucleus"/>
    <property type="evidence" value="ECO:0007669"/>
    <property type="project" value="UniProtKB-SubCell"/>
</dbReference>
<feature type="domain" description="CMP/dCMP-type deaminase" evidence="5">
    <location>
        <begin position="247"/>
        <end position="358"/>
    </location>
</feature>
<proteinExistence type="predicted"/>
<keyword evidence="3" id="KW-0238">DNA-binding</keyword>
<reference evidence="6" key="1">
    <citation type="journal article" date="2021" name="Mol. Ecol. Resour.">
        <title>Apolygus lucorum genome provides insights into omnivorousness and mesophyll feeding.</title>
        <authorList>
            <person name="Liu Y."/>
            <person name="Liu H."/>
            <person name="Wang H."/>
            <person name="Huang T."/>
            <person name="Liu B."/>
            <person name="Yang B."/>
            <person name="Yin L."/>
            <person name="Li B."/>
            <person name="Zhang Y."/>
            <person name="Zhang S."/>
            <person name="Jiang F."/>
            <person name="Zhang X."/>
            <person name="Ren Y."/>
            <person name="Wang B."/>
            <person name="Wang S."/>
            <person name="Lu Y."/>
            <person name="Wu K."/>
            <person name="Fan W."/>
            <person name="Wang G."/>
        </authorList>
    </citation>
    <scope>NUCLEOTIDE SEQUENCE</scope>
    <source>
        <strain evidence="6">12Hb</strain>
    </source>
</reference>
<keyword evidence="1" id="KW-0227">DNA damage</keyword>
<dbReference type="InterPro" id="IPR002125">
    <property type="entry name" value="CMP_dCMP_dom"/>
</dbReference>
<gene>
    <name evidence="6" type="ORF">GE061_006122</name>
</gene>
<dbReference type="Pfam" id="PF00383">
    <property type="entry name" value="dCMP_cyt_deam_1"/>
    <property type="match status" value="1"/>
</dbReference>
<dbReference type="Gene3D" id="3.40.140.10">
    <property type="entry name" value="Cytidine Deaminase, domain 2"/>
    <property type="match status" value="1"/>
</dbReference>
<keyword evidence="7" id="KW-1185">Reference proteome</keyword>
<evidence type="ECO:0000256" key="1">
    <source>
        <dbReference type="ARBA" id="ARBA00022763"/>
    </source>
</evidence>
<evidence type="ECO:0000256" key="2">
    <source>
        <dbReference type="ARBA" id="ARBA00022801"/>
    </source>
</evidence>
<dbReference type="SUPFAM" id="SSF52141">
    <property type="entry name" value="Uracil-DNA glycosylase-like"/>
    <property type="match status" value="1"/>
</dbReference>
<dbReference type="AlphaFoldDB" id="A0A8S9WUD3"/>
<dbReference type="Proteomes" id="UP000466442">
    <property type="component" value="Unassembled WGS sequence"/>
</dbReference>
<organism evidence="6 7">
    <name type="scientific">Apolygus lucorum</name>
    <name type="common">Small green plant bug</name>
    <name type="synonym">Lygocoris lucorum</name>
    <dbReference type="NCBI Taxonomy" id="248454"/>
    <lineage>
        <taxon>Eukaryota</taxon>
        <taxon>Metazoa</taxon>
        <taxon>Ecdysozoa</taxon>
        <taxon>Arthropoda</taxon>
        <taxon>Hexapoda</taxon>
        <taxon>Insecta</taxon>
        <taxon>Pterygota</taxon>
        <taxon>Neoptera</taxon>
        <taxon>Paraneoptera</taxon>
        <taxon>Hemiptera</taxon>
        <taxon>Heteroptera</taxon>
        <taxon>Panheteroptera</taxon>
        <taxon>Cimicomorpha</taxon>
        <taxon>Miridae</taxon>
        <taxon>Mirini</taxon>
        <taxon>Apolygus</taxon>
    </lineage>
</organism>
<dbReference type="PROSITE" id="PS51747">
    <property type="entry name" value="CYT_DCMP_DEAMINASES_2"/>
    <property type="match status" value="1"/>
</dbReference>
<evidence type="ECO:0000256" key="3">
    <source>
        <dbReference type="ARBA" id="ARBA00023125"/>
    </source>
</evidence>
<evidence type="ECO:0000259" key="5">
    <source>
        <dbReference type="PROSITE" id="PS51747"/>
    </source>
</evidence>
<dbReference type="InterPro" id="IPR016193">
    <property type="entry name" value="Cytidine_deaminase-like"/>
</dbReference>
<dbReference type="GO" id="GO:0000703">
    <property type="term" value="F:oxidized pyrimidine nucleobase lesion DNA N-glycosylase activity"/>
    <property type="evidence" value="ECO:0007669"/>
    <property type="project" value="TreeGrafter"/>
</dbReference>
<dbReference type="GO" id="GO:0006284">
    <property type="term" value="P:base-excision repair"/>
    <property type="evidence" value="ECO:0007669"/>
    <property type="project" value="InterPro"/>
</dbReference>
<dbReference type="PANTHER" id="PTHR13235">
    <property type="entry name" value="SINGLE-STRAND SELECTIVE MONOFUNCTIONAL URACIL DNA GLYCOSYLASE"/>
    <property type="match status" value="1"/>
</dbReference>
<sequence length="413" mass="46117">MNPNTIHDVCSNKTTLESLSESFLKEELSLYDKLKKVNYGPKVKYVLKPVEYAWEIHWDFLQKYCRSAKKILFLGMNPGPWGMMQNGIPFGESSSARDFLRVVGSVKTPPSFHPTRPILGLSCTRSEVSGKRFWGLASHLSAGDPLLFFEHSFVYNYFPFCLLDEKGKNVTPPELKGLEAGVKEYIEQACDASLIDVLKLLQVEVILTIGRYAQNKVQGLVNKRNLPQLVVYMPHPSPRNPARMEELFNEKWMKVAIELAEKALAQGEVPVGCIFVRGEEIIAKGRNDVNRTRNATRHAEMICIDEVFERFKATDVFKDVSVVVTVEPCIMCAGALHDLGVCSVVYGCANDRFGGCGSVFDVAAVHHRPVPVHGGVFASKAMELLKTFYMGVNPNAPPAKVKTRKKTECKLVS</sequence>
<dbReference type="GO" id="GO:0017065">
    <property type="term" value="F:single-strand selective uracil DNA N-glycosylase activity"/>
    <property type="evidence" value="ECO:0007669"/>
    <property type="project" value="InterPro"/>
</dbReference>
<dbReference type="InterPro" id="IPR039134">
    <property type="entry name" value="SMUG1"/>
</dbReference>